<reference evidence="12 13" key="1">
    <citation type="journal article" date="2007" name="Nature">
        <title>Evolution of genes and genomes on the Drosophila phylogeny.</title>
        <authorList>
            <consortium name="Drosophila 12 Genomes Consortium"/>
            <person name="Clark A.G."/>
            <person name="Eisen M.B."/>
            <person name="Smith D.R."/>
            <person name="Bergman C.M."/>
            <person name="Oliver B."/>
            <person name="Markow T.A."/>
            <person name="Kaufman T.C."/>
            <person name="Kellis M."/>
            <person name="Gelbart W."/>
            <person name="Iyer V.N."/>
            <person name="Pollard D.A."/>
            <person name="Sackton T.B."/>
            <person name="Larracuente A.M."/>
            <person name="Singh N.D."/>
            <person name="Abad J.P."/>
            <person name="Abt D.N."/>
            <person name="Adryan B."/>
            <person name="Aguade M."/>
            <person name="Akashi H."/>
            <person name="Anderson W.W."/>
            <person name="Aquadro C.F."/>
            <person name="Ardell D.H."/>
            <person name="Arguello R."/>
            <person name="Artieri C.G."/>
            <person name="Barbash D.A."/>
            <person name="Barker D."/>
            <person name="Barsanti P."/>
            <person name="Batterham P."/>
            <person name="Batzoglou S."/>
            <person name="Begun D."/>
            <person name="Bhutkar A."/>
            <person name="Blanco E."/>
            <person name="Bosak S.A."/>
            <person name="Bradley R.K."/>
            <person name="Brand A.D."/>
            <person name="Brent M.R."/>
            <person name="Brooks A.N."/>
            <person name="Brown R.H."/>
            <person name="Butlin R.K."/>
            <person name="Caggese C."/>
            <person name="Calvi B.R."/>
            <person name="Bernardo de Carvalho A."/>
            <person name="Caspi A."/>
            <person name="Castrezana S."/>
            <person name="Celniker S.E."/>
            <person name="Chang J.L."/>
            <person name="Chapple C."/>
            <person name="Chatterji S."/>
            <person name="Chinwalla A."/>
            <person name="Civetta A."/>
            <person name="Clifton S.W."/>
            <person name="Comeron J.M."/>
            <person name="Costello J.C."/>
            <person name="Coyne J.A."/>
            <person name="Daub J."/>
            <person name="David R.G."/>
            <person name="Delcher A.L."/>
            <person name="Delehaunty K."/>
            <person name="Do C.B."/>
            <person name="Ebling H."/>
            <person name="Edwards K."/>
            <person name="Eickbush T."/>
            <person name="Evans J.D."/>
            <person name="Filipski A."/>
            <person name="Findeiss S."/>
            <person name="Freyhult E."/>
            <person name="Fulton L."/>
            <person name="Fulton R."/>
            <person name="Garcia A.C."/>
            <person name="Gardiner A."/>
            <person name="Garfield D.A."/>
            <person name="Garvin B.E."/>
            <person name="Gibson G."/>
            <person name="Gilbert D."/>
            <person name="Gnerre S."/>
            <person name="Godfrey J."/>
            <person name="Good R."/>
            <person name="Gotea V."/>
            <person name="Gravely B."/>
            <person name="Greenberg A.J."/>
            <person name="Griffiths-Jones S."/>
            <person name="Gross S."/>
            <person name="Guigo R."/>
            <person name="Gustafson E.A."/>
            <person name="Haerty W."/>
            <person name="Hahn M.W."/>
            <person name="Halligan D.L."/>
            <person name="Halpern A.L."/>
            <person name="Halter G.M."/>
            <person name="Han M.V."/>
            <person name="Heger A."/>
            <person name="Hillier L."/>
            <person name="Hinrichs A.S."/>
            <person name="Holmes I."/>
            <person name="Hoskins R.A."/>
            <person name="Hubisz M.J."/>
            <person name="Hultmark D."/>
            <person name="Huntley M.A."/>
            <person name="Jaffe D.B."/>
            <person name="Jagadeeshan S."/>
            <person name="Jeck W.R."/>
            <person name="Johnson J."/>
            <person name="Jones C.D."/>
            <person name="Jordan W.C."/>
            <person name="Karpen G.H."/>
            <person name="Kataoka E."/>
            <person name="Keightley P.D."/>
            <person name="Kheradpour P."/>
            <person name="Kirkness E.F."/>
            <person name="Koerich L.B."/>
            <person name="Kristiansen K."/>
            <person name="Kudrna D."/>
            <person name="Kulathinal R.J."/>
            <person name="Kumar S."/>
            <person name="Kwok R."/>
            <person name="Lander E."/>
            <person name="Langley C.H."/>
            <person name="Lapoint R."/>
            <person name="Lazzaro B.P."/>
            <person name="Lee S.J."/>
            <person name="Levesque L."/>
            <person name="Li R."/>
            <person name="Lin C.F."/>
            <person name="Lin M.F."/>
            <person name="Lindblad-Toh K."/>
            <person name="Llopart A."/>
            <person name="Long M."/>
            <person name="Low L."/>
            <person name="Lozovsky E."/>
            <person name="Lu J."/>
            <person name="Luo M."/>
            <person name="Machado C.A."/>
            <person name="Makalowski W."/>
            <person name="Marzo M."/>
            <person name="Matsuda M."/>
            <person name="Matzkin L."/>
            <person name="McAllister B."/>
            <person name="McBride C.S."/>
            <person name="McKernan B."/>
            <person name="McKernan K."/>
            <person name="Mendez-Lago M."/>
            <person name="Minx P."/>
            <person name="Mollenhauer M.U."/>
            <person name="Montooth K."/>
            <person name="Mount S.M."/>
            <person name="Mu X."/>
            <person name="Myers E."/>
            <person name="Negre B."/>
            <person name="Newfeld S."/>
            <person name="Nielsen R."/>
            <person name="Noor M.A."/>
            <person name="O'Grady P."/>
            <person name="Pachter L."/>
            <person name="Papaceit M."/>
            <person name="Parisi M.J."/>
            <person name="Parisi M."/>
            <person name="Parts L."/>
            <person name="Pedersen J.S."/>
            <person name="Pesole G."/>
            <person name="Phillippy A.M."/>
            <person name="Ponting C.P."/>
            <person name="Pop M."/>
            <person name="Porcelli D."/>
            <person name="Powell J.R."/>
            <person name="Prohaska S."/>
            <person name="Pruitt K."/>
            <person name="Puig M."/>
            <person name="Quesneville H."/>
            <person name="Ram K.R."/>
            <person name="Rand D."/>
            <person name="Rasmussen M.D."/>
            <person name="Reed L.K."/>
            <person name="Reenan R."/>
            <person name="Reily A."/>
            <person name="Remington K.A."/>
            <person name="Rieger T.T."/>
            <person name="Ritchie M.G."/>
            <person name="Robin C."/>
            <person name="Rogers Y.H."/>
            <person name="Rohde C."/>
            <person name="Rozas J."/>
            <person name="Rubenfield M.J."/>
            <person name="Ruiz A."/>
            <person name="Russo S."/>
            <person name="Salzberg S.L."/>
            <person name="Sanchez-Gracia A."/>
            <person name="Saranga D.J."/>
            <person name="Sato H."/>
            <person name="Schaeffer S.W."/>
            <person name="Schatz M.C."/>
            <person name="Schlenke T."/>
            <person name="Schwartz R."/>
            <person name="Segarra C."/>
            <person name="Singh R.S."/>
            <person name="Sirot L."/>
            <person name="Sirota M."/>
            <person name="Sisneros N.B."/>
            <person name="Smith C.D."/>
            <person name="Smith T.F."/>
            <person name="Spieth J."/>
            <person name="Stage D.E."/>
            <person name="Stark A."/>
            <person name="Stephan W."/>
            <person name="Strausberg R.L."/>
            <person name="Strempel S."/>
            <person name="Sturgill D."/>
            <person name="Sutton G."/>
            <person name="Sutton G.G."/>
            <person name="Tao W."/>
            <person name="Teichmann S."/>
            <person name="Tobari Y.N."/>
            <person name="Tomimura Y."/>
            <person name="Tsolas J.M."/>
            <person name="Valente V.L."/>
            <person name="Venter E."/>
            <person name="Venter J.C."/>
            <person name="Vicario S."/>
            <person name="Vieira F.G."/>
            <person name="Vilella A.J."/>
            <person name="Villasante A."/>
            <person name="Walenz B."/>
            <person name="Wang J."/>
            <person name="Wasserman M."/>
            <person name="Watts T."/>
            <person name="Wilson D."/>
            <person name="Wilson R.K."/>
            <person name="Wing R.A."/>
            <person name="Wolfner M.F."/>
            <person name="Wong A."/>
            <person name="Wong G.K."/>
            <person name="Wu C.I."/>
            <person name="Wu G."/>
            <person name="Yamamoto D."/>
            <person name="Yang H.P."/>
            <person name="Yang S.P."/>
            <person name="Yorke J.A."/>
            <person name="Yoshida K."/>
            <person name="Zdobnov E."/>
            <person name="Zhang P."/>
            <person name="Zhang Y."/>
            <person name="Zimin A.V."/>
            <person name="Baldwin J."/>
            <person name="Abdouelleil A."/>
            <person name="Abdulkadir J."/>
            <person name="Abebe A."/>
            <person name="Abera B."/>
            <person name="Abreu J."/>
            <person name="Acer S.C."/>
            <person name="Aftuck L."/>
            <person name="Alexander A."/>
            <person name="An P."/>
            <person name="Anderson E."/>
            <person name="Anderson S."/>
            <person name="Arachi H."/>
            <person name="Azer M."/>
            <person name="Bachantsang P."/>
            <person name="Barry A."/>
            <person name="Bayul T."/>
            <person name="Berlin A."/>
            <person name="Bessette D."/>
            <person name="Bloom T."/>
            <person name="Blye J."/>
            <person name="Boguslavskiy L."/>
            <person name="Bonnet C."/>
            <person name="Boukhgalter B."/>
            <person name="Bourzgui I."/>
            <person name="Brown A."/>
            <person name="Cahill P."/>
            <person name="Channer S."/>
            <person name="Cheshatsang Y."/>
            <person name="Chuda L."/>
            <person name="Citroen M."/>
            <person name="Collymore A."/>
            <person name="Cooke P."/>
            <person name="Costello M."/>
            <person name="D'Aco K."/>
            <person name="Daza R."/>
            <person name="De Haan G."/>
            <person name="DeGray S."/>
            <person name="DeMaso C."/>
            <person name="Dhargay N."/>
            <person name="Dooley K."/>
            <person name="Dooley E."/>
            <person name="Doricent M."/>
            <person name="Dorje P."/>
            <person name="Dorjee K."/>
            <person name="Dupes A."/>
            <person name="Elong R."/>
            <person name="Falk J."/>
            <person name="Farina A."/>
            <person name="Faro S."/>
            <person name="Ferguson D."/>
            <person name="Fisher S."/>
            <person name="Foley C.D."/>
            <person name="Franke A."/>
            <person name="Friedrich D."/>
            <person name="Gadbois L."/>
            <person name="Gearin G."/>
            <person name="Gearin C.R."/>
            <person name="Giannoukos G."/>
            <person name="Goode T."/>
            <person name="Graham J."/>
            <person name="Grandbois E."/>
            <person name="Grewal S."/>
            <person name="Gyaltsen K."/>
            <person name="Hafez N."/>
            <person name="Hagos B."/>
            <person name="Hall J."/>
            <person name="Henson C."/>
            <person name="Hollinger A."/>
            <person name="Honan T."/>
            <person name="Huard M.D."/>
            <person name="Hughes L."/>
            <person name="Hurhula B."/>
            <person name="Husby M.E."/>
            <person name="Kamat A."/>
            <person name="Kanga B."/>
            <person name="Kashin S."/>
            <person name="Khazanovich D."/>
            <person name="Kisner P."/>
            <person name="Lance K."/>
            <person name="Lara M."/>
            <person name="Lee W."/>
            <person name="Lennon N."/>
            <person name="Letendre F."/>
            <person name="LeVine R."/>
            <person name="Lipovsky A."/>
            <person name="Liu X."/>
            <person name="Liu J."/>
            <person name="Liu S."/>
            <person name="Lokyitsang T."/>
            <person name="Lokyitsang Y."/>
            <person name="Lubonja R."/>
            <person name="Lui A."/>
            <person name="MacDonald P."/>
            <person name="Magnisalis V."/>
            <person name="Maru K."/>
            <person name="Matthews C."/>
            <person name="McCusker W."/>
            <person name="McDonough S."/>
            <person name="Mehta T."/>
            <person name="Meldrim J."/>
            <person name="Meneus L."/>
            <person name="Mihai O."/>
            <person name="Mihalev A."/>
            <person name="Mihova T."/>
            <person name="Mittelman R."/>
            <person name="Mlenga V."/>
            <person name="Montmayeur A."/>
            <person name="Mulrain L."/>
            <person name="Navidi A."/>
            <person name="Naylor J."/>
            <person name="Negash T."/>
            <person name="Nguyen T."/>
            <person name="Nguyen N."/>
            <person name="Nicol R."/>
            <person name="Norbu C."/>
            <person name="Norbu N."/>
            <person name="Novod N."/>
            <person name="O'Neill B."/>
            <person name="Osman S."/>
            <person name="Markiewicz E."/>
            <person name="Oyono O.L."/>
            <person name="Patti C."/>
            <person name="Phunkhang P."/>
            <person name="Pierre F."/>
            <person name="Priest M."/>
            <person name="Raghuraman S."/>
            <person name="Rege F."/>
            <person name="Reyes R."/>
            <person name="Rise C."/>
            <person name="Rogov P."/>
            <person name="Ross K."/>
            <person name="Ryan E."/>
            <person name="Settipalli S."/>
            <person name="Shea T."/>
            <person name="Sherpa N."/>
            <person name="Shi L."/>
            <person name="Shih D."/>
            <person name="Sparrow T."/>
            <person name="Spaulding J."/>
            <person name="Stalker J."/>
            <person name="Stange-Thomann N."/>
            <person name="Stavropoulos S."/>
            <person name="Stone C."/>
            <person name="Strader C."/>
            <person name="Tesfaye S."/>
            <person name="Thomson T."/>
            <person name="Thoulutsang Y."/>
            <person name="Thoulutsang D."/>
            <person name="Topham K."/>
            <person name="Topping I."/>
            <person name="Tsamla T."/>
            <person name="Vassiliev H."/>
            <person name="Vo A."/>
            <person name="Wangchuk T."/>
            <person name="Wangdi T."/>
            <person name="Weiand M."/>
            <person name="Wilkinson J."/>
            <person name="Wilson A."/>
            <person name="Yadav S."/>
            <person name="Young G."/>
            <person name="Yu Q."/>
            <person name="Zembek L."/>
            <person name="Zhong D."/>
            <person name="Zimmer A."/>
            <person name="Zwirko Z."/>
            <person name="Jaffe D.B."/>
            <person name="Alvarez P."/>
            <person name="Brockman W."/>
            <person name="Butler J."/>
            <person name="Chin C."/>
            <person name="Gnerre S."/>
            <person name="Grabherr M."/>
            <person name="Kleber M."/>
            <person name="Mauceli E."/>
            <person name="MacCallum I."/>
        </authorList>
    </citation>
    <scope>NUCLEOTIDE SEQUENCE [LARGE SCALE GENOMIC DNA]</scope>
    <source>
        <strain evidence="13">Tucson 15010-1051.87</strain>
    </source>
</reference>
<evidence type="ECO:0000256" key="6">
    <source>
        <dbReference type="ARBA" id="ARBA00023136"/>
    </source>
</evidence>
<evidence type="ECO:0000256" key="1">
    <source>
        <dbReference type="ARBA" id="ARBA00004651"/>
    </source>
</evidence>
<sequence length="1111" mass="127568">MLNLDNADADGDADELETPPTLPQPPAQPEEESLRLLAEQSKRPEDVAIQPPYTAPLAPYDMELLQRVGLKGKLVAEGSVWGAGEGKRRLREASGAEAASRFVELERSGIAGKASHLPSESLSLHERRTRFAESSSSTLKLPDTAGQVPNGKGSQHRSTSLNQSTPLLPMTEATLVASNYDDRECSCPREFYQRAELNTSLFFEDCTRSIDFVLAHTINAHEPTEAENAEKRRVFQENLVQQGLEVELSQKDQIYFVKIHAPLEVLRRYAEILKLRMPMKESLCNMRVSERSNRLHNAAHYLSKKVCKSVQIPGLSVVNRSTKSVYSSLKTVCQFFMRNIYVDEQYFPRRAHRFTAIYSRDKEYLFDIRQDCFFTTAVRSRIVEFILDRQRFPAKRHSDMAFGIERLVAEGVYCAAYPLHDGEINEKGTIRELLYTNWASVKKWYRYQPLDDIKEYFGVKIGLYFAWLGYYTYMLLLASIVGVACFLYSWISLKNYVPVKDICLRSNSNITMCPLCDWCEFWNLKETCNYAKITYLIDNPSTVFFAVFMSFWATLFLELWKRYSAEITHRWDLTGFDVHEEHPRPQYLARLEHIEPTRTDYVTNMKEPTVPFWRMKLPATVFSFSVVVLLIALAFVALVAVVVHRMSMLAALKVDGSGMTTSKAIVLAAASAAFVNLCLLYVLNYLYNHLAEYLTELEMWRTQTQFDDSLTLKIYLLQFVNYYASIFYIAFFKGKFVGHPGEYITVFKYRQEECSSGGCLTELCIQLAIIMIGKQAFNTILEVYLPMFWRKVLAIQVGLSRLFGNAVKPDKTKDERWMRDFKLLDWGARSLFPEYLEMVLQYGFVTIFVAAFPLAPFFALLNNILEMRLDAKKLLTHHKRPVSQRVRDIGVWYRILDCIGKLSVITNGFIIAFTSDMIPRLVYRSLKSPDGTLNGYLDFTLSEFRISDSSKLQSLAGDFSNITTCKYTDYREPPTSPEKYHLTSMYYIILACRLGFVVVFENFVALVMILVRWCIPDMSVELRDQIRREVYITNEIIIDQEAQRARFERAKRNYSVVQNPSEQDVDAASVDEPNTKFIQIEKLLTANLSQIEMDSILHGENSTTGISGADC</sequence>
<keyword evidence="3" id="KW-1003">Cell membrane</keyword>
<feature type="compositionally biased region" description="Acidic residues" evidence="9">
    <location>
        <begin position="7"/>
        <end position="17"/>
    </location>
</feature>
<evidence type="ECO:0000259" key="10">
    <source>
        <dbReference type="Pfam" id="PF04547"/>
    </source>
</evidence>
<evidence type="ECO:0000313" key="12">
    <source>
        <dbReference type="EMBL" id="KRF83642.1"/>
    </source>
</evidence>
<feature type="compositionally biased region" description="Polar residues" evidence="9">
    <location>
        <begin position="152"/>
        <end position="163"/>
    </location>
</feature>
<feature type="region of interest" description="Disordered" evidence="9">
    <location>
        <begin position="1"/>
        <end position="53"/>
    </location>
</feature>
<keyword evidence="5 8" id="KW-1133">Transmembrane helix</keyword>
<feature type="transmembrane region" description="Helical" evidence="8">
    <location>
        <begin position="714"/>
        <end position="732"/>
    </location>
</feature>
<dbReference type="Pfam" id="PF16178">
    <property type="entry name" value="Anoct_dimer"/>
    <property type="match status" value="1"/>
</dbReference>
<feature type="transmembrane region" description="Helical" evidence="8">
    <location>
        <begin position="621"/>
        <end position="643"/>
    </location>
</feature>
<feature type="transmembrane region" description="Helical" evidence="8">
    <location>
        <begin position="839"/>
        <end position="861"/>
    </location>
</feature>
<dbReference type="InterPro" id="IPR032394">
    <property type="entry name" value="Anoct_dimer"/>
</dbReference>
<feature type="domain" description="Anoctamin transmembrane" evidence="10">
    <location>
        <begin position="453"/>
        <end position="1029"/>
    </location>
</feature>
<keyword evidence="7" id="KW-0325">Glycoprotein</keyword>
<dbReference type="PANTHER" id="PTHR12308">
    <property type="entry name" value="ANOCTAMIN"/>
    <property type="match status" value="1"/>
</dbReference>
<keyword evidence="6 8" id="KW-0472">Membrane</keyword>
<keyword evidence="13" id="KW-1185">Reference proteome</keyword>
<dbReference type="GO" id="GO:0005254">
    <property type="term" value="F:chloride channel activity"/>
    <property type="evidence" value="ECO:0007669"/>
    <property type="project" value="TreeGrafter"/>
</dbReference>
<evidence type="ECO:0000256" key="9">
    <source>
        <dbReference type="SAM" id="MobiDB-lite"/>
    </source>
</evidence>
<accession>A0A0Q9WGX1</accession>
<keyword evidence="4 8" id="KW-0812">Transmembrane</keyword>
<dbReference type="PANTHER" id="PTHR12308:SF83">
    <property type="entry name" value="ANOCTAMIN"/>
    <property type="match status" value="1"/>
</dbReference>
<evidence type="ECO:0000256" key="2">
    <source>
        <dbReference type="ARBA" id="ARBA00009671"/>
    </source>
</evidence>
<dbReference type="Pfam" id="PF04547">
    <property type="entry name" value="Anoctamin"/>
    <property type="match status" value="1"/>
</dbReference>
<dbReference type="FunCoup" id="A0A0Q9WGX1">
    <property type="interactions" value="249"/>
</dbReference>
<feature type="transmembrane region" description="Helical" evidence="8">
    <location>
        <begin position="470"/>
        <end position="491"/>
    </location>
</feature>
<gene>
    <name evidence="12" type="primary">Dvir\GJ24534</name>
    <name evidence="12" type="ORF">Dvir_GJ24534</name>
</gene>
<dbReference type="AlphaFoldDB" id="A0A0Q9WGX1"/>
<dbReference type="InParanoid" id="A0A0Q9WGX1"/>
<dbReference type="EMBL" id="CH940650">
    <property type="protein sequence ID" value="KRF83642.1"/>
    <property type="molecule type" value="Genomic_DNA"/>
</dbReference>
<name>A0A0Q9WGX1_DROVI</name>
<comment type="subcellular location">
    <subcellularLocation>
        <location evidence="1">Cell membrane</location>
        <topology evidence="1">Multi-pass membrane protein</topology>
    </subcellularLocation>
    <subcellularLocation>
        <location evidence="8">Membrane</location>
        <topology evidence="8">Multi-pass membrane protein</topology>
    </subcellularLocation>
</comment>
<evidence type="ECO:0000259" key="11">
    <source>
        <dbReference type="Pfam" id="PF16178"/>
    </source>
</evidence>
<dbReference type="GO" id="GO:0046983">
    <property type="term" value="F:protein dimerization activity"/>
    <property type="evidence" value="ECO:0007669"/>
    <property type="project" value="InterPro"/>
</dbReference>
<dbReference type="InterPro" id="IPR049452">
    <property type="entry name" value="Anoctamin_TM"/>
</dbReference>
<dbReference type="GO" id="GO:0005886">
    <property type="term" value="C:plasma membrane"/>
    <property type="evidence" value="ECO:0007669"/>
    <property type="project" value="UniProtKB-SubCell"/>
</dbReference>
<evidence type="ECO:0000256" key="3">
    <source>
        <dbReference type="ARBA" id="ARBA00022475"/>
    </source>
</evidence>
<organism evidence="12 13">
    <name type="scientific">Drosophila virilis</name>
    <name type="common">Fruit fly</name>
    <dbReference type="NCBI Taxonomy" id="7244"/>
    <lineage>
        <taxon>Eukaryota</taxon>
        <taxon>Metazoa</taxon>
        <taxon>Ecdysozoa</taxon>
        <taxon>Arthropoda</taxon>
        <taxon>Hexapoda</taxon>
        <taxon>Insecta</taxon>
        <taxon>Pterygota</taxon>
        <taxon>Neoptera</taxon>
        <taxon>Endopterygota</taxon>
        <taxon>Diptera</taxon>
        <taxon>Brachycera</taxon>
        <taxon>Muscomorpha</taxon>
        <taxon>Ephydroidea</taxon>
        <taxon>Drosophilidae</taxon>
        <taxon>Drosophila</taxon>
    </lineage>
</organism>
<feature type="transmembrane region" description="Helical" evidence="8">
    <location>
        <begin position="985"/>
        <end position="1011"/>
    </location>
</feature>
<proteinExistence type="inferred from homology"/>
<comment type="similarity">
    <text evidence="2 8">Belongs to the anoctamin family.</text>
</comment>
<evidence type="ECO:0000256" key="8">
    <source>
        <dbReference type="RuleBase" id="RU280814"/>
    </source>
</evidence>
<evidence type="ECO:0000256" key="5">
    <source>
        <dbReference type="ARBA" id="ARBA00022989"/>
    </source>
</evidence>
<dbReference type="Proteomes" id="UP000008792">
    <property type="component" value="Unassembled WGS sequence"/>
</dbReference>
<comment type="caution">
    <text evidence="8">Lacks conserved residue(s) required for the propagation of feature annotation.</text>
</comment>
<feature type="region of interest" description="Disordered" evidence="9">
    <location>
        <begin position="132"/>
        <end position="163"/>
    </location>
</feature>
<evidence type="ECO:0000313" key="13">
    <source>
        <dbReference type="Proteomes" id="UP000008792"/>
    </source>
</evidence>
<feature type="domain" description="Anoctamin dimerisation" evidence="11">
    <location>
        <begin position="202"/>
        <end position="450"/>
    </location>
</feature>
<feature type="transmembrane region" description="Helical" evidence="8">
    <location>
        <begin position="664"/>
        <end position="687"/>
    </location>
</feature>
<dbReference type="InterPro" id="IPR007632">
    <property type="entry name" value="Anoctamin"/>
</dbReference>
<evidence type="ECO:0000256" key="7">
    <source>
        <dbReference type="ARBA" id="ARBA00023180"/>
    </source>
</evidence>
<protein>
    <recommendedName>
        <fullName evidence="8">Anoctamin</fullName>
    </recommendedName>
</protein>
<dbReference type="OrthoDB" id="296386at2759"/>
<evidence type="ECO:0000256" key="4">
    <source>
        <dbReference type="ARBA" id="ARBA00022692"/>
    </source>
</evidence>